<evidence type="ECO:0008006" key="5">
    <source>
        <dbReference type="Google" id="ProtNLM"/>
    </source>
</evidence>
<proteinExistence type="predicted"/>
<reference evidence="3" key="3">
    <citation type="submission" date="2015-06" db="UniProtKB">
        <authorList>
            <consortium name="EnsemblMetazoa"/>
        </authorList>
    </citation>
    <scope>IDENTIFICATION</scope>
</reference>
<dbReference type="AlphaFoldDB" id="R7VGA1"/>
<evidence type="ECO:0000313" key="2">
    <source>
        <dbReference type="EMBL" id="ELU17644.1"/>
    </source>
</evidence>
<evidence type="ECO:0000313" key="4">
    <source>
        <dbReference type="Proteomes" id="UP000014760"/>
    </source>
</evidence>
<feature type="region of interest" description="Disordered" evidence="1">
    <location>
        <begin position="1"/>
        <end position="47"/>
    </location>
</feature>
<feature type="compositionally biased region" description="Polar residues" evidence="1">
    <location>
        <begin position="26"/>
        <end position="35"/>
    </location>
</feature>
<evidence type="ECO:0000313" key="3">
    <source>
        <dbReference type="EnsemblMetazoa" id="CapteP192834"/>
    </source>
</evidence>
<accession>R7VGA1</accession>
<sequence length="112" mass="12496">MATPTAAPVGRVKQLKEEDDSRPRSDSTGSRTRSWSGVEFESPGRPRTFSVERGEKNLVVLAVDASKAAENAFQWFLDTLCTPEFFLVLLHIPEIPPPPLVGQFNDFAFIYI</sequence>
<organism evidence="2">
    <name type="scientific">Capitella teleta</name>
    <name type="common">Polychaete worm</name>
    <dbReference type="NCBI Taxonomy" id="283909"/>
    <lineage>
        <taxon>Eukaryota</taxon>
        <taxon>Metazoa</taxon>
        <taxon>Spiralia</taxon>
        <taxon>Lophotrochozoa</taxon>
        <taxon>Annelida</taxon>
        <taxon>Polychaeta</taxon>
        <taxon>Sedentaria</taxon>
        <taxon>Scolecida</taxon>
        <taxon>Capitellidae</taxon>
        <taxon>Capitella</taxon>
    </lineage>
</organism>
<evidence type="ECO:0000256" key="1">
    <source>
        <dbReference type="SAM" id="MobiDB-lite"/>
    </source>
</evidence>
<gene>
    <name evidence="2" type="ORF">CAPTEDRAFT_192834</name>
</gene>
<reference evidence="4" key="1">
    <citation type="submission" date="2012-12" db="EMBL/GenBank/DDBJ databases">
        <authorList>
            <person name="Hellsten U."/>
            <person name="Grimwood J."/>
            <person name="Chapman J.A."/>
            <person name="Shapiro H."/>
            <person name="Aerts A."/>
            <person name="Otillar R.P."/>
            <person name="Terry A.Y."/>
            <person name="Boore J.L."/>
            <person name="Simakov O."/>
            <person name="Marletaz F."/>
            <person name="Cho S.-J."/>
            <person name="Edsinger-Gonzales E."/>
            <person name="Havlak P."/>
            <person name="Kuo D.-H."/>
            <person name="Larsson T."/>
            <person name="Lv J."/>
            <person name="Arendt D."/>
            <person name="Savage R."/>
            <person name="Osoegawa K."/>
            <person name="de Jong P."/>
            <person name="Lindberg D.R."/>
            <person name="Seaver E.C."/>
            <person name="Weisblat D.A."/>
            <person name="Putnam N.H."/>
            <person name="Grigoriev I.V."/>
            <person name="Rokhsar D.S."/>
        </authorList>
    </citation>
    <scope>NUCLEOTIDE SEQUENCE</scope>
    <source>
        <strain evidence="4">I ESC-2004</strain>
    </source>
</reference>
<protein>
    <recommendedName>
        <fullName evidence="5">UspA domain-containing protein</fullName>
    </recommendedName>
</protein>
<dbReference type="EMBL" id="KB292404">
    <property type="protein sequence ID" value="ELU17644.1"/>
    <property type="molecule type" value="Genomic_DNA"/>
</dbReference>
<dbReference type="Proteomes" id="UP000014760">
    <property type="component" value="Unassembled WGS sequence"/>
</dbReference>
<dbReference type="EnsemblMetazoa" id="CapteT192834">
    <property type="protein sequence ID" value="CapteP192834"/>
    <property type="gene ID" value="CapteG192834"/>
</dbReference>
<dbReference type="HOGENOM" id="CLU_2148198_0_0_1"/>
<dbReference type="EMBL" id="AMQN01016785">
    <property type="status" value="NOT_ANNOTATED_CDS"/>
    <property type="molecule type" value="Genomic_DNA"/>
</dbReference>
<feature type="compositionally biased region" description="Basic and acidic residues" evidence="1">
    <location>
        <begin position="14"/>
        <end position="25"/>
    </location>
</feature>
<keyword evidence="4" id="KW-1185">Reference proteome</keyword>
<reference evidence="2 4" key="2">
    <citation type="journal article" date="2013" name="Nature">
        <title>Insights into bilaterian evolution from three spiralian genomes.</title>
        <authorList>
            <person name="Simakov O."/>
            <person name="Marletaz F."/>
            <person name="Cho S.J."/>
            <person name="Edsinger-Gonzales E."/>
            <person name="Havlak P."/>
            <person name="Hellsten U."/>
            <person name="Kuo D.H."/>
            <person name="Larsson T."/>
            <person name="Lv J."/>
            <person name="Arendt D."/>
            <person name="Savage R."/>
            <person name="Osoegawa K."/>
            <person name="de Jong P."/>
            <person name="Grimwood J."/>
            <person name="Chapman J.A."/>
            <person name="Shapiro H."/>
            <person name="Aerts A."/>
            <person name="Otillar R.P."/>
            <person name="Terry A.Y."/>
            <person name="Boore J.L."/>
            <person name="Grigoriev I.V."/>
            <person name="Lindberg D.R."/>
            <person name="Seaver E.C."/>
            <person name="Weisblat D.A."/>
            <person name="Putnam N.H."/>
            <person name="Rokhsar D.S."/>
        </authorList>
    </citation>
    <scope>NUCLEOTIDE SEQUENCE</scope>
    <source>
        <strain evidence="2 4">I ESC-2004</strain>
    </source>
</reference>
<name>R7VGA1_CAPTE</name>